<dbReference type="Proteomes" id="UP000829398">
    <property type="component" value="Chromosome 9"/>
</dbReference>
<proteinExistence type="predicted"/>
<name>A0ACB8HX32_CITSI</name>
<evidence type="ECO:0000313" key="1">
    <source>
        <dbReference type="EMBL" id="KAH9678847.1"/>
    </source>
</evidence>
<reference evidence="2" key="1">
    <citation type="journal article" date="2023" name="Hortic. Res.">
        <title>A chromosome-level phased genome enabling allele-level studies in sweet orange: a case study on citrus Huanglongbing tolerance.</title>
        <authorList>
            <person name="Wu B."/>
            <person name="Yu Q."/>
            <person name="Deng Z."/>
            <person name="Duan Y."/>
            <person name="Luo F."/>
            <person name="Gmitter F. Jr."/>
        </authorList>
    </citation>
    <scope>NUCLEOTIDE SEQUENCE [LARGE SCALE GENOMIC DNA]</scope>
    <source>
        <strain evidence="2">cv. Valencia</strain>
    </source>
</reference>
<organism evidence="1 2">
    <name type="scientific">Citrus sinensis</name>
    <name type="common">Sweet orange</name>
    <name type="synonym">Citrus aurantium var. sinensis</name>
    <dbReference type="NCBI Taxonomy" id="2711"/>
    <lineage>
        <taxon>Eukaryota</taxon>
        <taxon>Viridiplantae</taxon>
        <taxon>Streptophyta</taxon>
        <taxon>Embryophyta</taxon>
        <taxon>Tracheophyta</taxon>
        <taxon>Spermatophyta</taxon>
        <taxon>Magnoliopsida</taxon>
        <taxon>eudicotyledons</taxon>
        <taxon>Gunneridae</taxon>
        <taxon>Pentapetalae</taxon>
        <taxon>rosids</taxon>
        <taxon>malvids</taxon>
        <taxon>Sapindales</taxon>
        <taxon>Rutaceae</taxon>
        <taxon>Aurantioideae</taxon>
        <taxon>Citrus</taxon>
    </lineage>
</organism>
<gene>
    <name evidence="1" type="ORF">KPL71_025880</name>
</gene>
<keyword evidence="2" id="KW-1185">Reference proteome</keyword>
<sequence length="179" mass="20594">MSIYKFYVISYLRRDSALQLIAYCDSDWGACSLPRRSLTGYYFFFLGGSPISWKTKKQHTVSRSSAEAEYQSMAFTRCELTWLKALLKSFGVSHSLPTRLYCDSLATLHIAANPVFHERTKHIEIDCHYVRDQIHAGHITASHVRTSEQLADIFTKPLGRHQFENILRKLGIRELHAPT</sequence>
<accession>A0ACB8HX32</accession>
<protein>
    <submittedName>
        <fullName evidence="1">Uncharacterized protein</fullName>
    </submittedName>
</protein>
<evidence type="ECO:0000313" key="2">
    <source>
        <dbReference type="Proteomes" id="UP000829398"/>
    </source>
</evidence>
<comment type="caution">
    <text evidence="1">The sequence shown here is derived from an EMBL/GenBank/DDBJ whole genome shotgun (WGS) entry which is preliminary data.</text>
</comment>
<dbReference type="EMBL" id="CM039178">
    <property type="protein sequence ID" value="KAH9678847.1"/>
    <property type="molecule type" value="Genomic_DNA"/>
</dbReference>